<accession>A0ABV5A9I3</accession>
<protein>
    <submittedName>
        <fullName evidence="1">Uncharacterized protein</fullName>
    </submittedName>
</protein>
<evidence type="ECO:0000313" key="1">
    <source>
        <dbReference type="EMBL" id="MFB5188883.1"/>
    </source>
</evidence>
<dbReference type="EMBL" id="JBDXSU010000001">
    <property type="protein sequence ID" value="MFB5188883.1"/>
    <property type="molecule type" value="Genomic_DNA"/>
</dbReference>
<gene>
    <name evidence="1" type="ORF">KKP3000_001317</name>
</gene>
<organism evidence="1 2">
    <name type="scientific">Alicyclobacillus fastidiosus</name>
    <dbReference type="NCBI Taxonomy" id="392011"/>
    <lineage>
        <taxon>Bacteria</taxon>
        <taxon>Bacillati</taxon>
        <taxon>Bacillota</taxon>
        <taxon>Bacilli</taxon>
        <taxon>Bacillales</taxon>
        <taxon>Alicyclobacillaceae</taxon>
        <taxon>Alicyclobacillus</taxon>
    </lineage>
</organism>
<comment type="caution">
    <text evidence="1">The sequence shown here is derived from an EMBL/GenBank/DDBJ whole genome shotgun (WGS) entry which is preliminary data.</text>
</comment>
<reference evidence="1 2" key="1">
    <citation type="journal article" date="2024" name="Int. J. Mol. Sci.">
        <title>Exploration of Alicyclobacillus spp. Genome in Search of Antibiotic Resistance.</title>
        <authorList>
            <person name="Bucka-Kolendo J."/>
            <person name="Kiousi D.E."/>
            <person name="Dekowska A."/>
            <person name="Mikolajczuk-Szczyrba A."/>
            <person name="Karadedos D.M."/>
            <person name="Michael P."/>
            <person name="Galanis A."/>
            <person name="Sokolowska B."/>
        </authorList>
    </citation>
    <scope>NUCLEOTIDE SEQUENCE [LARGE SCALE GENOMIC DNA]</scope>
    <source>
        <strain evidence="1 2">KKP 3000</strain>
    </source>
</reference>
<name>A0ABV5A9I3_9BACL</name>
<dbReference type="RefSeq" id="WP_275475712.1">
    <property type="nucleotide sequence ID" value="NZ_CP162940.1"/>
</dbReference>
<keyword evidence="2" id="KW-1185">Reference proteome</keyword>
<proteinExistence type="predicted"/>
<dbReference type="Proteomes" id="UP001579974">
    <property type="component" value="Unassembled WGS sequence"/>
</dbReference>
<sequence length="56" mass="6403">MMPDRMVIMKVEYGKESISVLGQQLIELLVRTQTTRNLTFPTTKAVRVQSAPELPR</sequence>
<evidence type="ECO:0000313" key="2">
    <source>
        <dbReference type="Proteomes" id="UP001579974"/>
    </source>
</evidence>